<evidence type="ECO:0000313" key="3">
    <source>
        <dbReference type="Proteomes" id="UP000268313"/>
    </source>
</evidence>
<keyword evidence="3" id="KW-1185">Reference proteome</keyword>
<dbReference type="InterPro" id="IPR036404">
    <property type="entry name" value="Jacalin-like_lectin_dom_sf"/>
</dbReference>
<dbReference type="SMART" id="SM00915">
    <property type="entry name" value="Jacalin"/>
    <property type="match status" value="1"/>
</dbReference>
<sequence>MSYLDTPRINFSGSFQASPATINNTPNNYNPANYNSDSLKPENIELYWEPKGDSIFDLLNCKVTTVETPGGGSDSLVGAGVIALYTGSPPKMVDLDPMQQNGSEVWGFTVMIGDISGAYVQGLFTPVAFNGIWGNSQGPNTPRNSASGSAVYQSTLTNLKWNAGDSAVLQALQKASPNRLSIRLVVSAHNNAPQLFAFTPATFQTMQAQGVPPAILDKLASLQDYVMNVDSTGKPVAPGRGYIPTQMYVSSLLDQLLGQSTAEQYGPAILAATKQPYQPWINYSTQQPLPEQPLYDFNYGKLVGSVGPCLDGEPTFAVPARTLAQIQNPNPALSAWWAQAQLNLAGSTPSLTLDLANSLPVRLPGRPLWAEKLGTLSLAYYTGSGSSKTYTTVVPSIDYSNPDFIDKQSGMLVVTNFGGVDPQSLANLPLAIQSTTSAGTQTLLEENSEGLSLRADQFIYRMNPGMQTTPTFRLGETNTLNLYVRKFGRVEGTEQWKIALNTLSPSAAATYTLSTLGTSGTNGISESNISTPQGKLQLSSNPVSVTGGKATLTLTGTDPGNPRGYVDGQVYFTQYTFSPAVADYNPDPNDLVSVQIYQQTPITGTPSWVNGIGDILRQYGMLYPIMGRFQLWTYEGVIVNREKIQRVLGLDISQPLHMPVSRDLSAIKLKLINDWFNTGMPYGPMGPVGGPGTPWDNLPTVSGWGPMTSLLVRSGDIIDAIQPAYGSNTAPFEGGPGGNATTIDLTDDAIVSMTGSTGTYFGMTQIAQITFKTARGKTYGPFGTMGNVQGAKPFSLVAPTGSAFRSFFGTTVVHSGGTTYIAALGANVQLL</sequence>
<evidence type="ECO:0000259" key="1">
    <source>
        <dbReference type="PROSITE" id="PS51752"/>
    </source>
</evidence>
<dbReference type="Proteomes" id="UP000268313">
    <property type="component" value="Unassembled WGS sequence"/>
</dbReference>
<dbReference type="PROSITE" id="PS51752">
    <property type="entry name" value="JACALIN_LECTIN"/>
    <property type="match status" value="1"/>
</dbReference>
<dbReference type="InterPro" id="IPR001229">
    <property type="entry name" value="Jacalin-like_lectin_dom"/>
</dbReference>
<dbReference type="EMBL" id="RAWE01000003">
    <property type="protein sequence ID" value="RKH07520.1"/>
    <property type="molecule type" value="Genomic_DNA"/>
</dbReference>
<feature type="domain" description="Jacalin-type lectin" evidence="1">
    <location>
        <begin position="679"/>
        <end position="830"/>
    </location>
</feature>
<comment type="caution">
    <text evidence="2">The sequence shown here is derived from an EMBL/GenBank/DDBJ whole genome shotgun (WGS) entry which is preliminary data.</text>
</comment>
<dbReference type="PANTHER" id="PTHR46506">
    <property type="entry name" value="OS05G0143600 PROTEIN"/>
    <property type="match status" value="1"/>
</dbReference>
<dbReference type="Gene3D" id="2.100.10.30">
    <property type="entry name" value="Jacalin-like lectin domain"/>
    <property type="match status" value="1"/>
</dbReference>
<organism evidence="2 3">
    <name type="scientific">Corallococcus carmarthensis</name>
    <dbReference type="NCBI Taxonomy" id="2316728"/>
    <lineage>
        <taxon>Bacteria</taxon>
        <taxon>Pseudomonadati</taxon>
        <taxon>Myxococcota</taxon>
        <taxon>Myxococcia</taxon>
        <taxon>Myxococcales</taxon>
        <taxon>Cystobacterineae</taxon>
        <taxon>Myxococcaceae</taxon>
        <taxon>Corallococcus</taxon>
    </lineage>
</organism>
<evidence type="ECO:0000313" key="2">
    <source>
        <dbReference type="EMBL" id="RKH07520.1"/>
    </source>
</evidence>
<dbReference type="OrthoDB" id="9800162at2"/>
<gene>
    <name evidence="2" type="ORF">D7X32_01805</name>
</gene>
<dbReference type="AlphaFoldDB" id="A0A3A8KHS5"/>
<protein>
    <recommendedName>
        <fullName evidence="1">Jacalin-type lectin domain-containing protein</fullName>
    </recommendedName>
</protein>
<reference evidence="3" key="1">
    <citation type="submission" date="2018-09" db="EMBL/GenBank/DDBJ databases">
        <authorList>
            <person name="Livingstone P.G."/>
            <person name="Whitworth D.E."/>
        </authorList>
    </citation>
    <scope>NUCLEOTIDE SEQUENCE [LARGE SCALE GENOMIC DNA]</scope>
    <source>
        <strain evidence="3">CA043D</strain>
    </source>
</reference>
<dbReference type="RefSeq" id="WP_120600745.1">
    <property type="nucleotide sequence ID" value="NZ_JABFJX010000044.1"/>
</dbReference>
<name>A0A3A8KHS5_9BACT</name>
<accession>A0A3A8KHS5</accession>
<dbReference type="SUPFAM" id="SSF51101">
    <property type="entry name" value="Mannose-binding lectins"/>
    <property type="match status" value="1"/>
</dbReference>
<proteinExistence type="predicted"/>
<dbReference type="Pfam" id="PF01419">
    <property type="entry name" value="Jacalin"/>
    <property type="match status" value="1"/>
</dbReference>